<keyword evidence="2" id="KW-1185">Reference proteome</keyword>
<organism evidence="1 2">
    <name type="scientific">Aphanothece sacrum FPU1</name>
    <dbReference type="NCBI Taxonomy" id="1920663"/>
    <lineage>
        <taxon>Bacteria</taxon>
        <taxon>Bacillati</taxon>
        <taxon>Cyanobacteriota</taxon>
        <taxon>Cyanophyceae</taxon>
        <taxon>Oscillatoriophycideae</taxon>
        <taxon>Chroococcales</taxon>
        <taxon>Aphanothecaceae</taxon>
        <taxon>Aphanothece</taxon>
    </lineage>
</organism>
<evidence type="ECO:0000313" key="1">
    <source>
        <dbReference type="EMBL" id="GBF80761.1"/>
    </source>
</evidence>
<evidence type="ECO:0008006" key="3">
    <source>
        <dbReference type="Google" id="ProtNLM"/>
    </source>
</evidence>
<sequence length="112" mass="12754">MGSSRRNLKEFPDEVQDMMGHALDIAQQEKKHPDAKPLSGFGGANVLEVVENYEGDTYRAVYTVRFMGGVYVLHAFQKKSKKGIATPKTEINLIKSRLKKAEEHYGQWKKQQ</sequence>
<reference evidence="2" key="1">
    <citation type="submission" date="2017-05" db="EMBL/GenBank/DDBJ databases">
        <title>Physiological properties and genetic analysis related to exopolysaccharide production of fresh-water unicellular cyanobacterium Aphanothece sacrum, Suizenji Nori, that has been cultured as a food source in Japan.</title>
        <authorList>
            <person name="Kanesaki Y."/>
            <person name="Yoshikawa S."/>
            <person name="Ohki K."/>
        </authorList>
    </citation>
    <scope>NUCLEOTIDE SEQUENCE [LARGE SCALE GENOMIC DNA]</scope>
    <source>
        <strain evidence="2">FPU1</strain>
    </source>
</reference>
<accession>A0A401II18</accession>
<name>A0A401II18_APHSA</name>
<protein>
    <recommendedName>
        <fullName evidence="3">Addiction module toxin RelE</fullName>
    </recommendedName>
</protein>
<gene>
    <name evidence="1" type="ORF">AsFPU1_2166</name>
</gene>
<dbReference type="EMBL" id="BDQK01000013">
    <property type="protein sequence ID" value="GBF80761.1"/>
    <property type="molecule type" value="Genomic_DNA"/>
</dbReference>
<dbReference type="AlphaFoldDB" id="A0A401II18"/>
<evidence type="ECO:0000313" key="2">
    <source>
        <dbReference type="Proteomes" id="UP000287247"/>
    </source>
</evidence>
<proteinExistence type="predicted"/>
<comment type="caution">
    <text evidence="1">The sequence shown here is derived from an EMBL/GenBank/DDBJ whole genome shotgun (WGS) entry which is preliminary data.</text>
</comment>
<dbReference type="InterPro" id="IPR009241">
    <property type="entry name" value="HigB-like"/>
</dbReference>
<dbReference type="Pfam" id="PF05973">
    <property type="entry name" value="Gp49"/>
    <property type="match status" value="1"/>
</dbReference>
<dbReference type="Proteomes" id="UP000287247">
    <property type="component" value="Unassembled WGS sequence"/>
</dbReference>